<name>A0ACC3TQN7_9ASCO</name>
<evidence type="ECO:0000313" key="1">
    <source>
        <dbReference type="EMBL" id="KAK9323479.1"/>
    </source>
</evidence>
<accession>A0ACC3TQN7</accession>
<comment type="caution">
    <text evidence="1">The sequence shown here is derived from an EMBL/GenBank/DDBJ whole genome shotgun (WGS) entry which is preliminary data.</text>
</comment>
<dbReference type="Proteomes" id="UP001489719">
    <property type="component" value="Unassembled WGS sequence"/>
</dbReference>
<sequence length="601" mass="66577">MFRKKPNIKPFSPVRSSDRRKLLASILSRFDIRPDALPTETKDVIIPTDIQSAKFITHSTGETGIIYVGDEGNKPLWLKLNDDTLIPTVFTLWKCPFLLPIVQTWSPVIEKLRNGADMMLPGLIPPFPLTLKTGSIVAIASAERPTVPLAVGICNIDLGSITRVQGQHGKAILIIQCYGDELPFRGKVSVPLELRVEMPKFVDGNAPIAHSENDEVEKTAESIEKLDLAMTASELHLSPSLAEDETTVAIQEADVPGNSVEPLREQSTTAEVDEAFRRALLSAIHSSRTGTALQFPQPSSTFISAHVLKHLPSNYASAQLKQTSWKKAAKFLKIMEKEGLVKVKEKGGDMTIMGIAGLDNVAVKDFRSFKTAGSRKATNDSKMPDASHGEESAGKLVLKEYYQINGMGKAIAEAVDKRTSVYYSMSELRMILLEYIDKEELVNQKNPREIMLNPVLASIITVSPKPRSLPREALIDRFREISSPYYKIVREGEEERGMKLSRGKPPKIQILITMKQGHKITRITNLQTYKVDVHDLANELRTECASSTTVNKSVEGTSGGGQERLEIQVQGPQSKAAVDVLERYGVKKVWIEIKDNTKKSK</sequence>
<protein>
    <submittedName>
        <fullName evidence="1">Uncharacterized protein</fullName>
    </submittedName>
</protein>
<evidence type="ECO:0000313" key="2">
    <source>
        <dbReference type="Proteomes" id="UP001489719"/>
    </source>
</evidence>
<reference evidence="2" key="1">
    <citation type="journal article" date="2024" name="Front. Bioeng. Biotechnol.">
        <title>Genome-scale model development and genomic sequencing of the oleaginous clade Lipomyces.</title>
        <authorList>
            <person name="Czajka J.J."/>
            <person name="Han Y."/>
            <person name="Kim J."/>
            <person name="Mondo S.J."/>
            <person name="Hofstad B.A."/>
            <person name="Robles A."/>
            <person name="Haridas S."/>
            <person name="Riley R."/>
            <person name="LaButti K."/>
            <person name="Pangilinan J."/>
            <person name="Andreopoulos W."/>
            <person name="Lipzen A."/>
            <person name="Yan J."/>
            <person name="Wang M."/>
            <person name="Ng V."/>
            <person name="Grigoriev I.V."/>
            <person name="Spatafora J.W."/>
            <person name="Magnuson J.K."/>
            <person name="Baker S.E."/>
            <person name="Pomraning K.R."/>
        </authorList>
    </citation>
    <scope>NUCLEOTIDE SEQUENCE [LARGE SCALE GENOMIC DNA]</scope>
    <source>
        <strain evidence="2">CBS 10300</strain>
    </source>
</reference>
<organism evidence="1 2">
    <name type="scientific">Lipomyces orientalis</name>
    <dbReference type="NCBI Taxonomy" id="1233043"/>
    <lineage>
        <taxon>Eukaryota</taxon>
        <taxon>Fungi</taxon>
        <taxon>Dikarya</taxon>
        <taxon>Ascomycota</taxon>
        <taxon>Saccharomycotina</taxon>
        <taxon>Lipomycetes</taxon>
        <taxon>Lipomycetales</taxon>
        <taxon>Lipomycetaceae</taxon>
        <taxon>Lipomyces</taxon>
    </lineage>
</organism>
<proteinExistence type="predicted"/>
<keyword evidence="2" id="KW-1185">Reference proteome</keyword>
<dbReference type="EMBL" id="MU970061">
    <property type="protein sequence ID" value="KAK9323479.1"/>
    <property type="molecule type" value="Genomic_DNA"/>
</dbReference>
<gene>
    <name evidence="1" type="ORF">V1517DRAFT_289326</name>
</gene>